<dbReference type="EMBL" id="JARKIB010000118">
    <property type="protein sequence ID" value="KAJ7737101.1"/>
    <property type="molecule type" value="Genomic_DNA"/>
</dbReference>
<comment type="caution">
    <text evidence="3">The sequence shown here is derived from an EMBL/GenBank/DDBJ whole genome shotgun (WGS) entry which is preliminary data.</text>
</comment>
<organism evidence="3 4">
    <name type="scientific">Mycena metata</name>
    <dbReference type="NCBI Taxonomy" id="1033252"/>
    <lineage>
        <taxon>Eukaryota</taxon>
        <taxon>Fungi</taxon>
        <taxon>Dikarya</taxon>
        <taxon>Basidiomycota</taxon>
        <taxon>Agaricomycotina</taxon>
        <taxon>Agaricomycetes</taxon>
        <taxon>Agaricomycetidae</taxon>
        <taxon>Agaricales</taxon>
        <taxon>Marasmiineae</taxon>
        <taxon>Mycenaceae</taxon>
        <taxon>Mycena</taxon>
    </lineage>
</organism>
<evidence type="ECO:0000256" key="1">
    <source>
        <dbReference type="SAM" id="MobiDB-lite"/>
    </source>
</evidence>
<keyword evidence="2" id="KW-0812">Transmembrane</keyword>
<name>A0AAD7I810_9AGAR</name>
<feature type="transmembrane region" description="Helical" evidence="2">
    <location>
        <begin position="43"/>
        <end position="61"/>
    </location>
</feature>
<keyword evidence="4" id="KW-1185">Reference proteome</keyword>
<feature type="compositionally biased region" description="Polar residues" evidence="1">
    <location>
        <begin position="142"/>
        <end position="154"/>
    </location>
</feature>
<feature type="region of interest" description="Disordered" evidence="1">
    <location>
        <begin position="280"/>
        <end position="313"/>
    </location>
</feature>
<evidence type="ECO:0000256" key="2">
    <source>
        <dbReference type="SAM" id="Phobius"/>
    </source>
</evidence>
<sequence length="313" mass="33969">MTSAISATTVTTVVFLTVGLIALEHAAFAVLNVLRNLAIAKRLFVFFITSVAITILFHRFVRIDNGEAEYRAGENSVYLDPEADPVFDGYLDDETGSESDCASLDGAQLPPRYAAQPRSPAHSPSSLFESPPSLTPAPGHNRATSMPSRYVSSTERQENLAAKFSQSFGAFAFVPHDGPQANSSAPQFAQSALTQTLLSHSHTTLPHLTQSGPVPYKFAPKSAFLSEYVQNIPRCAPITPYRYIPTARRWSSTKARDSFNMPPPEDARFPIAIGLPFPNALPRATPLPRKRLPRRAETAPAAPLPTSPLPVDS</sequence>
<dbReference type="Proteomes" id="UP001215598">
    <property type="component" value="Unassembled WGS sequence"/>
</dbReference>
<feature type="compositionally biased region" description="Low complexity" evidence="1">
    <location>
        <begin position="123"/>
        <end position="132"/>
    </location>
</feature>
<feature type="compositionally biased region" description="Pro residues" evidence="1">
    <location>
        <begin position="302"/>
        <end position="313"/>
    </location>
</feature>
<gene>
    <name evidence="3" type="ORF">B0H16DRAFT_108450</name>
</gene>
<keyword evidence="2" id="KW-0472">Membrane</keyword>
<proteinExistence type="predicted"/>
<protein>
    <submittedName>
        <fullName evidence="3">Uncharacterized protein</fullName>
    </submittedName>
</protein>
<feature type="region of interest" description="Disordered" evidence="1">
    <location>
        <begin position="89"/>
        <end position="154"/>
    </location>
</feature>
<dbReference type="AlphaFoldDB" id="A0AAD7I810"/>
<keyword evidence="2" id="KW-1133">Transmembrane helix</keyword>
<feature type="transmembrane region" description="Helical" evidence="2">
    <location>
        <begin position="12"/>
        <end position="31"/>
    </location>
</feature>
<evidence type="ECO:0000313" key="3">
    <source>
        <dbReference type="EMBL" id="KAJ7737101.1"/>
    </source>
</evidence>
<accession>A0AAD7I810</accession>
<reference evidence="3" key="1">
    <citation type="submission" date="2023-03" db="EMBL/GenBank/DDBJ databases">
        <title>Massive genome expansion in bonnet fungi (Mycena s.s.) driven by repeated elements and novel gene families across ecological guilds.</title>
        <authorList>
            <consortium name="Lawrence Berkeley National Laboratory"/>
            <person name="Harder C.B."/>
            <person name="Miyauchi S."/>
            <person name="Viragh M."/>
            <person name="Kuo A."/>
            <person name="Thoen E."/>
            <person name="Andreopoulos B."/>
            <person name="Lu D."/>
            <person name="Skrede I."/>
            <person name="Drula E."/>
            <person name="Henrissat B."/>
            <person name="Morin E."/>
            <person name="Kohler A."/>
            <person name="Barry K."/>
            <person name="LaButti K."/>
            <person name="Morin E."/>
            <person name="Salamov A."/>
            <person name="Lipzen A."/>
            <person name="Mereny Z."/>
            <person name="Hegedus B."/>
            <person name="Baldrian P."/>
            <person name="Stursova M."/>
            <person name="Weitz H."/>
            <person name="Taylor A."/>
            <person name="Grigoriev I.V."/>
            <person name="Nagy L.G."/>
            <person name="Martin F."/>
            <person name="Kauserud H."/>
        </authorList>
    </citation>
    <scope>NUCLEOTIDE SEQUENCE</scope>
    <source>
        <strain evidence="3">CBHHK182m</strain>
    </source>
</reference>
<evidence type="ECO:0000313" key="4">
    <source>
        <dbReference type="Proteomes" id="UP001215598"/>
    </source>
</evidence>